<protein>
    <submittedName>
        <fullName evidence="2">Nicotinate-nucleotide diphosphorylase (Carboxylating)</fullName>
    </submittedName>
</protein>
<accession>A0A3L8PAR6</accession>
<sequence length="41" mass="4159">GGVTLDTIGDIAKTGVDVISVGALTHGVRALDLGLDVRVRQ</sequence>
<evidence type="ECO:0000259" key="1">
    <source>
        <dbReference type="Pfam" id="PF01729"/>
    </source>
</evidence>
<dbReference type="EMBL" id="RDBF01000164">
    <property type="protein sequence ID" value="RLV51858.1"/>
    <property type="molecule type" value="Genomic_DNA"/>
</dbReference>
<dbReference type="Pfam" id="PF01729">
    <property type="entry name" value="QRPTase_C"/>
    <property type="match status" value="1"/>
</dbReference>
<dbReference type="GO" id="GO:0004514">
    <property type="term" value="F:nicotinate-nucleotide diphosphorylase (carboxylating) activity"/>
    <property type="evidence" value="ECO:0007669"/>
    <property type="project" value="InterPro"/>
</dbReference>
<feature type="non-terminal residue" evidence="2">
    <location>
        <position position="1"/>
    </location>
</feature>
<dbReference type="InterPro" id="IPR002638">
    <property type="entry name" value="Quinolinate_PRibosylTrfase_C"/>
</dbReference>
<keyword evidence="3" id="KW-1185">Reference proteome</keyword>
<evidence type="ECO:0000313" key="3">
    <source>
        <dbReference type="Proteomes" id="UP000282515"/>
    </source>
</evidence>
<gene>
    <name evidence="2" type="ORF">D9V41_16785</name>
</gene>
<dbReference type="GO" id="GO:0009435">
    <property type="term" value="P:NAD+ biosynthetic process"/>
    <property type="evidence" value="ECO:0007669"/>
    <property type="project" value="InterPro"/>
</dbReference>
<dbReference type="InterPro" id="IPR013785">
    <property type="entry name" value="Aldolase_TIM"/>
</dbReference>
<name>A0A3L8PAR6_9ACTN</name>
<dbReference type="AlphaFoldDB" id="A0A3L8PAR6"/>
<reference evidence="2 3" key="1">
    <citation type="submission" date="2018-10" db="EMBL/GenBank/DDBJ databases">
        <title>Aeromicrobium sp. 9W16Y-2 whole genome shotgun sequence.</title>
        <authorList>
            <person name="Li F."/>
        </authorList>
    </citation>
    <scope>NUCLEOTIDE SEQUENCE [LARGE SCALE GENOMIC DNA]</scope>
    <source>
        <strain evidence="2 3">9W16Y-2</strain>
    </source>
</reference>
<feature type="domain" description="Quinolinate phosphoribosyl transferase C-terminal" evidence="1">
    <location>
        <begin position="1"/>
        <end position="36"/>
    </location>
</feature>
<dbReference type="InterPro" id="IPR036068">
    <property type="entry name" value="Nicotinate_pribotase-like_C"/>
</dbReference>
<comment type="caution">
    <text evidence="2">The sequence shown here is derived from an EMBL/GenBank/DDBJ whole genome shotgun (WGS) entry which is preliminary data.</text>
</comment>
<dbReference type="SUPFAM" id="SSF51690">
    <property type="entry name" value="Nicotinate/Quinolinate PRTase C-terminal domain-like"/>
    <property type="match status" value="1"/>
</dbReference>
<organism evidence="2 3">
    <name type="scientific">Aeromicrobium phragmitis</name>
    <dbReference type="NCBI Taxonomy" id="2478914"/>
    <lineage>
        <taxon>Bacteria</taxon>
        <taxon>Bacillati</taxon>
        <taxon>Actinomycetota</taxon>
        <taxon>Actinomycetes</taxon>
        <taxon>Propionibacteriales</taxon>
        <taxon>Nocardioidaceae</taxon>
        <taxon>Aeromicrobium</taxon>
    </lineage>
</organism>
<proteinExistence type="predicted"/>
<dbReference type="Gene3D" id="3.20.20.70">
    <property type="entry name" value="Aldolase class I"/>
    <property type="match status" value="1"/>
</dbReference>
<dbReference type="Proteomes" id="UP000282515">
    <property type="component" value="Unassembled WGS sequence"/>
</dbReference>
<evidence type="ECO:0000313" key="2">
    <source>
        <dbReference type="EMBL" id="RLV51858.1"/>
    </source>
</evidence>